<dbReference type="RefSeq" id="WP_246490826.1">
    <property type="nucleotide sequence ID" value="NZ_JACHHY010000003.1"/>
</dbReference>
<evidence type="ECO:0000256" key="1">
    <source>
        <dbReference type="SAM" id="MobiDB-lite"/>
    </source>
</evidence>
<comment type="caution">
    <text evidence="4">The sequence shown here is derived from an EMBL/GenBank/DDBJ whole genome shotgun (WGS) entry which is preliminary data.</text>
</comment>
<reference evidence="4 5" key="1">
    <citation type="submission" date="2020-08" db="EMBL/GenBank/DDBJ databases">
        <title>Genomic Encyclopedia of Type Strains, Phase IV (KMG-IV): sequencing the most valuable type-strain genomes for metagenomic binning, comparative biology and taxonomic classification.</title>
        <authorList>
            <person name="Goeker M."/>
        </authorList>
    </citation>
    <scope>NUCLEOTIDE SEQUENCE [LARGE SCALE GENOMIC DNA]</scope>
    <source>
        <strain evidence="4 5">DSM 27165</strain>
    </source>
</reference>
<gene>
    <name evidence="4" type="ORF">HNQ59_000607</name>
</gene>
<dbReference type="InterPro" id="IPR013424">
    <property type="entry name" value="Ice-binding_C"/>
</dbReference>
<dbReference type="AlphaFoldDB" id="A0A840MMB7"/>
<name>A0A840MMB7_9PROT</name>
<evidence type="ECO:0000313" key="4">
    <source>
        <dbReference type="EMBL" id="MBB5017343.1"/>
    </source>
</evidence>
<evidence type="ECO:0000313" key="5">
    <source>
        <dbReference type="Proteomes" id="UP000575898"/>
    </source>
</evidence>
<dbReference type="EMBL" id="JACHHY010000003">
    <property type="protein sequence ID" value="MBB5017343.1"/>
    <property type="molecule type" value="Genomic_DNA"/>
</dbReference>
<dbReference type="NCBIfam" id="TIGR02595">
    <property type="entry name" value="PEP_CTERM"/>
    <property type="match status" value="1"/>
</dbReference>
<feature type="chain" id="PRO_5032636800" description="Ice-binding protein C-terminal domain-containing protein" evidence="2">
    <location>
        <begin position="23"/>
        <end position="313"/>
    </location>
</feature>
<keyword evidence="5" id="KW-1185">Reference proteome</keyword>
<feature type="domain" description="Ice-binding protein C-terminal" evidence="3">
    <location>
        <begin position="286"/>
        <end position="310"/>
    </location>
</feature>
<dbReference type="Proteomes" id="UP000575898">
    <property type="component" value="Unassembled WGS sequence"/>
</dbReference>
<dbReference type="Pfam" id="PF07589">
    <property type="entry name" value="PEP-CTERM"/>
    <property type="match status" value="1"/>
</dbReference>
<evidence type="ECO:0000259" key="3">
    <source>
        <dbReference type="Pfam" id="PF07589"/>
    </source>
</evidence>
<feature type="region of interest" description="Disordered" evidence="1">
    <location>
        <begin position="164"/>
        <end position="199"/>
    </location>
</feature>
<evidence type="ECO:0000256" key="2">
    <source>
        <dbReference type="SAM" id="SignalP"/>
    </source>
</evidence>
<keyword evidence="2" id="KW-0732">Signal</keyword>
<protein>
    <recommendedName>
        <fullName evidence="3">Ice-binding protein C-terminal domain-containing protein</fullName>
    </recommendedName>
</protein>
<feature type="signal peptide" evidence="2">
    <location>
        <begin position="1"/>
        <end position="22"/>
    </location>
</feature>
<organism evidence="4 5">
    <name type="scientific">Chitinivorax tropicus</name>
    <dbReference type="NCBI Taxonomy" id="714531"/>
    <lineage>
        <taxon>Bacteria</taxon>
        <taxon>Pseudomonadati</taxon>
        <taxon>Pseudomonadota</taxon>
        <taxon>Betaproteobacteria</taxon>
        <taxon>Chitinivorax</taxon>
    </lineage>
</organism>
<accession>A0A840MMB7</accession>
<proteinExistence type="predicted"/>
<sequence>MKLKKLALGIVAGMTLSSGAFAANAIMFDMDGAGGAFAPQLIDTFDWLPGNALSIGSVGNFAPLPDGTSSQLVYQASLAVLKFGGNTFFAPPGKEFTIQASFWQSGAGVGSATAVFDLDKTKPSWLRIFFGDKNANDKTGLNYGDGTKILEGTVVSQTANITNNTIRRPSDFPAQGLDQKLDDGDDDGGVNSHQTTGSSELSVKVDFTDPSFFLSDIKSLKIGMEFNSNLRSPFNSINPSDSVVGQTPVYGGNGTMNGAFCGTTDPNKVCDFHTLADGNNTFNVAAVPEPASLALLGLGLGALGLGARRRKTK</sequence>